<feature type="compositionally biased region" description="Polar residues" evidence="1">
    <location>
        <begin position="173"/>
        <end position="188"/>
    </location>
</feature>
<dbReference type="PANTHER" id="PTHR14918">
    <property type="entry name" value="KICSTOR COMPLEX PROTEIN SZT2"/>
    <property type="match status" value="1"/>
</dbReference>
<keyword evidence="3" id="KW-1185">Reference proteome</keyword>
<feature type="non-terminal residue" evidence="2">
    <location>
        <position position="1"/>
    </location>
</feature>
<dbReference type="EMBL" id="JAHRIO010080938">
    <property type="protein sequence ID" value="MEQ2185033.1"/>
    <property type="molecule type" value="Genomic_DNA"/>
</dbReference>
<sequence length="281" mass="31104">HYFHLSRDLADSDIYLYNKPGGQGTGGKGIACIALSFVDAQGCPLQVAAQDCLPVPKSESCTSPLHPEHFDELTTVIKAEAKNIGQQSAQLYVRFDIWEQGNISPLQLSDKLQGALRHALCDAIMELRVLPNPLCLGVLASKVQRQETKGQGTSLPEMNEMKDSLRQRRGSQVFKTSPSPLTLNQSVCNNPTTGTSTPESTTPTNKSTRRSFWDILSKPDSAELGSPKTTDDIVQEKGEEGRAARRRHKTENVKQQWSQERAVAVELEQAQRWGRWCAISF</sequence>
<protein>
    <submittedName>
        <fullName evidence="2">Uncharacterized protein</fullName>
    </submittedName>
</protein>
<name>A0ABV0PNN4_9TELE</name>
<dbReference type="Proteomes" id="UP001476798">
    <property type="component" value="Unassembled WGS sequence"/>
</dbReference>
<proteinExistence type="predicted"/>
<accession>A0ABV0PNN4</accession>
<evidence type="ECO:0000313" key="2">
    <source>
        <dbReference type="EMBL" id="MEQ2185033.1"/>
    </source>
</evidence>
<comment type="caution">
    <text evidence="2">The sequence shown here is derived from an EMBL/GenBank/DDBJ whole genome shotgun (WGS) entry which is preliminary data.</text>
</comment>
<dbReference type="InterPro" id="IPR033228">
    <property type="entry name" value="SZT2"/>
</dbReference>
<evidence type="ECO:0000313" key="3">
    <source>
        <dbReference type="Proteomes" id="UP001476798"/>
    </source>
</evidence>
<gene>
    <name evidence="2" type="ORF">GOODEAATRI_014065</name>
</gene>
<feature type="region of interest" description="Disordered" evidence="1">
    <location>
        <begin position="146"/>
        <end position="256"/>
    </location>
</feature>
<evidence type="ECO:0000256" key="1">
    <source>
        <dbReference type="SAM" id="MobiDB-lite"/>
    </source>
</evidence>
<dbReference type="PANTHER" id="PTHR14918:SF3">
    <property type="entry name" value="KICSTOR COMPLEX PROTEIN SZT2"/>
    <property type="match status" value="1"/>
</dbReference>
<organism evidence="2 3">
    <name type="scientific">Goodea atripinnis</name>
    <dbReference type="NCBI Taxonomy" id="208336"/>
    <lineage>
        <taxon>Eukaryota</taxon>
        <taxon>Metazoa</taxon>
        <taxon>Chordata</taxon>
        <taxon>Craniata</taxon>
        <taxon>Vertebrata</taxon>
        <taxon>Euteleostomi</taxon>
        <taxon>Actinopterygii</taxon>
        <taxon>Neopterygii</taxon>
        <taxon>Teleostei</taxon>
        <taxon>Neoteleostei</taxon>
        <taxon>Acanthomorphata</taxon>
        <taxon>Ovalentaria</taxon>
        <taxon>Atherinomorphae</taxon>
        <taxon>Cyprinodontiformes</taxon>
        <taxon>Goodeidae</taxon>
        <taxon>Goodea</taxon>
    </lineage>
</organism>
<feature type="compositionally biased region" description="Low complexity" evidence="1">
    <location>
        <begin position="189"/>
        <end position="206"/>
    </location>
</feature>
<reference evidence="2 3" key="1">
    <citation type="submission" date="2021-06" db="EMBL/GenBank/DDBJ databases">
        <authorList>
            <person name="Palmer J.M."/>
        </authorList>
    </citation>
    <scope>NUCLEOTIDE SEQUENCE [LARGE SCALE GENOMIC DNA]</scope>
    <source>
        <strain evidence="2 3">GA_2019</strain>
        <tissue evidence="2">Muscle</tissue>
    </source>
</reference>
<feature type="compositionally biased region" description="Basic and acidic residues" evidence="1">
    <location>
        <begin position="229"/>
        <end position="243"/>
    </location>
</feature>